<sequence length="204" mass="22572">MPIADLQQAAQKIAGFLSSLNKLGGMRLKYRITAGDGARDPQGLEARMIYVELGGPDVPLLTQHNGELLRALETIASQMLRLEQREHDLVSFDAGNFKALRAQELRMSAEVAAEKVRKSGVPYAFPPQNSRERRLLHMAFRDLPGVETASSGEGQDRFLVVFPEGKTDLPVTPPMKPRGFGPDRGSGRERGFGGRERGYGRDRR</sequence>
<dbReference type="RefSeq" id="WP_348262444.1">
    <property type="nucleotide sequence ID" value="NZ_CP121196.1"/>
</dbReference>
<dbReference type="GO" id="GO:0003723">
    <property type="term" value="F:RNA binding"/>
    <property type="evidence" value="ECO:0007669"/>
    <property type="project" value="InterPro"/>
</dbReference>
<feature type="compositionally biased region" description="Basic and acidic residues" evidence="1">
    <location>
        <begin position="185"/>
        <end position="204"/>
    </location>
</feature>
<organism evidence="3">
    <name type="scientific">Telmatobacter sp. DSM 110680</name>
    <dbReference type="NCBI Taxonomy" id="3036704"/>
    <lineage>
        <taxon>Bacteria</taxon>
        <taxon>Pseudomonadati</taxon>
        <taxon>Acidobacteriota</taxon>
        <taxon>Terriglobia</taxon>
        <taxon>Terriglobales</taxon>
        <taxon>Acidobacteriaceae</taxon>
        <taxon>Telmatobacter</taxon>
    </lineage>
</organism>
<dbReference type="Pfam" id="PF01424">
    <property type="entry name" value="R3H"/>
    <property type="match status" value="1"/>
</dbReference>
<dbReference type="InterPro" id="IPR036867">
    <property type="entry name" value="R3H_dom_sf"/>
</dbReference>
<dbReference type="AlphaFoldDB" id="A0AAU7DHK4"/>
<dbReference type="InterPro" id="IPR039247">
    <property type="entry name" value="KhpB"/>
</dbReference>
<dbReference type="SMART" id="SM00393">
    <property type="entry name" value="R3H"/>
    <property type="match status" value="1"/>
</dbReference>
<gene>
    <name evidence="3" type="ORF">P8935_21930</name>
</gene>
<accession>A0AAU7DHK4</accession>
<evidence type="ECO:0000259" key="2">
    <source>
        <dbReference type="PROSITE" id="PS51061"/>
    </source>
</evidence>
<dbReference type="InterPro" id="IPR015946">
    <property type="entry name" value="KH_dom-like_a/b"/>
</dbReference>
<dbReference type="EMBL" id="CP121196">
    <property type="protein sequence ID" value="XBH17213.1"/>
    <property type="molecule type" value="Genomic_DNA"/>
</dbReference>
<evidence type="ECO:0000256" key="1">
    <source>
        <dbReference type="SAM" id="MobiDB-lite"/>
    </source>
</evidence>
<proteinExistence type="predicted"/>
<dbReference type="Gene3D" id="3.30.1370.50">
    <property type="entry name" value="R3H-like domain"/>
    <property type="match status" value="1"/>
</dbReference>
<dbReference type="PROSITE" id="PS51061">
    <property type="entry name" value="R3H"/>
    <property type="match status" value="1"/>
</dbReference>
<feature type="region of interest" description="Disordered" evidence="1">
    <location>
        <begin position="164"/>
        <end position="204"/>
    </location>
</feature>
<dbReference type="CDD" id="cd02644">
    <property type="entry name" value="R3H_jag"/>
    <property type="match status" value="1"/>
</dbReference>
<protein>
    <submittedName>
        <fullName evidence="3">R3H domain-containing nucleic acid-binding protein</fullName>
    </submittedName>
</protein>
<dbReference type="InterPro" id="IPR034079">
    <property type="entry name" value="R3H_KhpB"/>
</dbReference>
<dbReference type="SUPFAM" id="SSF82708">
    <property type="entry name" value="R3H domain"/>
    <property type="match status" value="1"/>
</dbReference>
<reference evidence="3" key="1">
    <citation type="submission" date="2023-03" db="EMBL/GenBank/DDBJ databases">
        <title>Edaphobacter sp.</title>
        <authorList>
            <person name="Huber K.J."/>
            <person name="Papendorf J."/>
            <person name="Pilke C."/>
            <person name="Bunk B."/>
            <person name="Sproeer C."/>
            <person name="Pester M."/>
        </authorList>
    </citation>
    <scope>NUCLEOTIDE SEQUENCE</scope>
    <source>
        <strain evidence="3">DSM 110680</strain>
    </source>
</reference>
<dbReference type="PANTHER" id="PTHR35800">
    <property type="entry name" value="PROTEIN JAG"/>
    <property type="match status" value="1"/>
</dbReference>
<dbReference type="PANTHER" id="PTHR35800:SF1">
    <property type="entry name" value="RNA-BINDING PROTEIN KHPB"/>
    <property type="match status" value="1"/>
</dbReference>
<dbReference type="InterPro" id="IPR001374">
    <property type="entry name" value="R3H_dom"/>
</dbReference>
<feature type="domain" description="R3H" evidence="2">
    <location>
        <begin position="99"/>
        <end position="165"/>
    </location>
</feature>
<evidence type="ECO:0000313" key="3">
    <source>
        <dbReference type="EMBL" id="XBH17213.1"/>
    </source>
</evidence>
<name>A0AAU7DHK4_9BACT</name>
<dbReference type="Gene3D" id="3.30.300.20">
    <property type="match status" value="1"/>
</dbReference>